<evidence type="ECO:0000313" key="2">
    <source>
        <dbReference type="Proteomes" id="UP000663846"/>
    </source>
</evidence>
<accession>A0A8H3BK56</accession>
<evidence type="ECO:0000313" key="1">
    <source>
        <dbReference type="EMBL" id="CAE6457937.1"/>
    </source>
</evidence>
<comment type="caution">
    <text evidence="1">The sequence shown here is derived from an EMBL/GenBank/DDBJ whole genome shotgun (WGS) entry which is preliminary data.</text>
</comment>
<proteinExistence type="predicted"/>
<gene>
    <name evidence="1" type="ORF">RDB_LOCUS155163</name>
</gene>
<sequence length="162" mass="18087">MWQLTSAMFFGAAIPPGTKTPALNAWTMRIIQSHTQTRRRRFLTLGLTFDEMARPAGIYLTEVPYGIPENTVAVWELDDFTKDITLQGRQKLYYHNELMDHLSKITNQAVILEGAITNDPFKLLNQNRHGSGARGSAIVALARLGEAPERHMGASQLTLVPP</sequence>
<protein>
    <submittedName>
        <fullName evidence="1">Uncharacterized protein</fullName>
    </submittedName>
</protein>
<dbReference type="Proteomes" id="UP000663846">
    <property type="component" value="Unassembled WGS sequence"/>
</dbReference>
<organism evidence="1 2">
    <name type="scientific">Rhizoctonia solani</name>
    <dbReference type="NCBI Taxonomy" id="456999"/>
    <lineage>
        <taxon>Eukaryota</taxon>
        <taxon>Fungi</taxon>
        <taxon>Dikarya</taxon>
        <taxon>Basidiomycota</taxon>
        <taxon>Agaricomycotina</taxon>
        <taxon>Agaricomycetes</taxon>
        <taxon>Cantharellales</taxon>
        <taxon>Ceratobasidiaceae</taxon>
        <taxon>Rhizoctonia</taxon>
    </lineage>
</organism>
<dbReference type="EMBL" id="CAJMWS010000673">
    <property type="protein sequence ID" value="CAE6457937.1"/>
    <property type="molecule type" value="Genomic_DNA"/>
</dbReference>
<dbReference type="AlphaFoldDB" id="A0A8H3BK56"/>
<reference evidence="1" key="1">
    <citation type="submission" date="2021-01" db="EMBL/GenBank/DDBJ databases">
        <authorList>
            <person name="Kaushik A."/>
        </authorList>
    </citation>
    <scope>NUCLEOTIDE SEQUENCE</scope>
    <source>
        <strain evidence="1">AG1-1C</strain>
    </source>
</reference>
<name>A0A8H3BK56_9AGAM</name>